<dbReference type="InterPro" id="IPR028978">
    <property type="entry name" value="Chorismate_lyase_/UTRA_dom_sf"/>
</dbReference>
<evidence type="ECO:0000313" key="5">
    <source>
        <dbReference type="EMBL" id="AZQ56341.1"/>
    </source>
</evidence>
<dbReference type="PROSITE" id="PS50949">
    <property type="entry name" value="HTH_GNTR"/>
    <property type="match status" value="1"/>
</dbReference>
<evidence type="ECO:0000313" key="6">
    <source>
        <dbReference type="Proteomes" id="UP000277191"/>
    </source>
</evidence>
<dbReference type="Gene3D" id="1.10.10.10">
    <property type="entry name" value="Winged helix-like DNA-binding domain superfamily/Winged helix DNA-binding domain"/>
    <property type="match status" value="1"/>
</dbReference>
<dbReference type="InterPro" id="IPR036388">
    <property type="entry name" value="WH-like_DNA-bd_sf"/>
</dbReference>
<dbReference type="InterPro" id="IPR000524">
    <property type="entry name" value="Tscrpt_reg_HTH_GntR"/>
</dbReference>
<dbReference type="GO" id="GO:0003700">
    <property type="term" value="F:DNA-binding transcription factor activity"/>
    <property type="evidence" value="ECO:0007669"/>
    <property type="project" value="InterPro"/>
</dbReference>
<evidence type="ECO:0000256" key="1">
    <source>
        <dbReference type="ARBA" id="ARBA00023015"/>
    </source>
</evidence>
<reference evidence="5 6" key="1">
    <citation type="submission" date="2018-12" db="EMBL/GenBank/DDBJ databases">
        <title>Cadmium resistance mechanism in endophytic bacteria Burkholderia cenocepacia YG-3.</title>
        <authorList>
            <person name="Zhang X."/>
            <person name="Wang X."/>
            <person name="Zhu Y."/>
        </authorList>
    </citation>
    <scope>NUCLEOTIDE SEQUENCE [LARGE SCALE GENOMIC DNA]</scope>
    <source>
        <strain evidence="5 6">YG-3</strain>
    </source>
</reference>
<dbReference type="PANTHER" id="PTHR44846">
    <property type="entry name" value="MANNOSYL-D-GLYCERATE TRANSPORT/METABOLISM SYSTEM REPRESSOR MNGR-RELATED"/>
    <property type="match status" value="1"/>
</dbReference>
<name>A0A3Q9FE92_9BURK</name>
<dbReference type="SUPFAM" id="SSF64288">
    <property type="entry name" value="Chorismate lyase-like"/>
    <property type="match status" value="1"/>
</dbReference>
<dbReference type="AlphaFoldDB" id="A0A3Q9FE92"/>
<proteinExistence type="predicted"/>
<keyword evidence="1" id="KW-0805">Transcription regulation</keyword>
<sequence>MKSDNFFELYRARVSENPVKHEYLKEVLVAAIEGGYWQDGDKFPTEQEMAEAVPFSLGTIQKAVGSLVSEGFVQRKRGSGTFIIPREKRLGEPWIYQVLSSDGTRFIPMTSTVLRRIQVESDAPWARWLSGDASDCVIVRLDRKIDAEEYSFISQYFTDVTRFPYLMNVSLDDLRGENFVKLTKNIYKVSASKVVHTVRTIVLPKNIAGDLDVSNRTYGTHVEIMGSTSTGQPIFYQQLYLPAGGPRLYI</sequence>
<dbReference type="PANTHER" id="PTHR44846:SF1">
    <property type="entry name" value="MANNOSYL-D-GLYCERATE TRANSPORT_METABOLISM SYSTEM REPRESSOR MNGR-RELATED"/>
    <property type="match status" value="1"/>
</dbReference>
<dbReference type="Proteomes" id="UP000277191">
    <property type="component" value="Chromosome 3"/>
</dbReference>
<feature type="domain" description="HTH gntR-type" evidence="4">
    <location>
        <begin position="18"/>
        <end position="86"/>
    </location>
</feature>
<dbReference type="GO" id="GO:0003677">
    <property type="term" value="F:DNA binding"/>
    <property type="evidence" value="ECO:0007669"/>
    <property type="project" value="UniProtKB-KW"/>
</dbReference>
<protein>
    <submittedName>
        <fullName evidence="5">GntR family transcriptional regulator</fullName>
    </submittedName>
</protein>
<dbReference type="InterPro" id="IPR050679">
    <property type="entry name" value="Bact_HTH_transcr_reg"/>
</dbReference>
<organism evidence="5 6">
    <name type="scientific">Burkholderia cenocepacia</name>
    <dbReference type="NCBI Taxonomy" id="95486"/>
    <lineage>
        <taxon>Bacteria</taxon>
        <taxon>Pseudomonadati</taxon>
        <taxon>Pseudomonadota</taxon>
        <taxon>Betaproteobacteria</taxon>
        <taxon>Burkholderiales</taxon>
        <taxon>Burkholderiaceae</taxon>
        <taxon>Burkholderia</taxon>
        <taxon>Burkholderia cepacia complex</taxon>
    </lineage>
</organism>
<keyword evidence="3" id="KW-0804">Transcription</keyword>
<evidence type="ECO:0000256" key="2">
    <source>
        <dbReference type="ARBA" id="ARBA00023125"/>
    </source>
</evidence>
<dbReference type="SMART" id="SM00345">
    <property type="entry name" value="HTH_GNTR"/>
    <property type="match status" value="1"/>
</dbReference>
<evidence type="ECO:0000256" key="3">
    <source>
        <dbReference type="ARBA" id="ARBA00023163"/>
    </source>
</evidence>
<dbReference type="SUPFAM" id="SSF46785">
    <property type="entry name" value="Winged helix' DNA-binding domain"/>
    <property type="match status" value="1"/>
</dbReference>
<dbReference type="InterPro" id="IPR036390">
    <property type="entry name" value="WH_DNA-bd_sf"/>
</dbReference>
<keyword evidence="2" id="KW-0238">DNA-binding</keyword>
<accession>A0A3Q9FE92</accession>
<dbReference type="GO" id="GO:0045892">
    <property type="term" value="P:negative regulation of DNA-templated transcription"/>
    <property type="evidence" value="ECO:0007669"/>
    <property type="project" value="TreeGrafter"/>
</dbReference>
<dbReference type="Gene3D" id="3.40.1410.10">
    <property type="entry name" value="Chorismate lyase-like"/>
    <property type="match status" value="1"/>
</dbReference>
<dbReference type="EMBL" id="CP034547">
    <property type="protein sequence ID" value="AZQ56341.1"/>
    <property type="molecule type" value="Genomic_DNA"/>
</dbReference>
<evidence type="ECO:0000259" key="4">
    <source>
        <dbReference type="PROSITE" id="PS50949"/>
    </source>
</evidence>
<gene>
    <name evidence="5" type="ORF">D5R55_36880</name>
</gene>
<dbReference type="CDD" id="cd07377">
    <property type="entry name" value="WHTH_GntR"/>
    <property type="match status" value="1"/>
</dbReference>
<dbReference type="Pfam" id="PF00392">
    <property type="entry name" value="GntR"/>
    <property type="match status" value="1"/>
</dbReference>